<evidence type="ECO:0000313" key="2">
    <source>
        <dbReference type="EMBL" id="KAL3700035.1"/>
    </source>
</evidence>
<evidence type="ECO:0000313" key="3">
    <source>
        <dbReference type="Proteomes" id="UP001633002"/>
    </source>
</evidence>
<accession>A0ABD3I8L6</accession>
<reference evidence="2 3" key="1">
    <citation type="submission" date="2024-09" db="EMBL/GenBank/DDBJ databases">
        <title>Chromosome-scale assembly of Riccia sorocarpa.</title>
        <authorList>
            <person name="Paukszto L."/>
        </authorList>
    </citation>
    <scope>NUCLEOTIDE SEQUENCE [LARGE SCALE GENOMIC DNA]</scope>
    <source>
        <strain evidence="2">LP-2024</strain>
        <tissue evidence="2">Aerial parts of the thallus</tissue>
    </source>
</reference>
<dbReference type="Proteomes" id="UP001633002">
    <property type="component" value="Unassembled WGS sequence"/>
</dbReference>
<evidence type="ECO:0000256" key="1">
    <source>
        <dbReference type="SAM" id="MobiDB-lite"/>
    </source>
</evidence>
<feature type="region of interest" description="Disordered" evidence="1">
    <location>
        <begin position="97"/>
        <end position="127"/>
    </location>
</feature>
<proteinExistence type="predicted"/>
<organism evidence="2 3">
    <name type="scientific">Riccia sorocarpa</name>
    <dbReference type="NCBI Taxonomy" id="122646"/>
    <lineage>
        <taxon>Eukaryota</taxon>
        <taxon>Viridiplantae</taxon>
        <taxon>Streptophyta</taxon>
        <taxon>Embryophyta</taxon>
        <taxon>Marchantiophyta</taxon>
        <taxon>Marchantiopsida</taxon>
        <taxon>Marchantiidae</taxon>
        <taxon>Marchantiales</taxon>
        <taxon>Ricciaceae</taxon>
        <taxon>Riccia</taxon>
    </lineage>
</organism>
<protein>
    <submittedName>
        <fullName evidence="2">Uncharacterized protein</fullName>
    </submittedName>
</protein>
<dbReference type="EMBL" id="JBJQOH010000001">
    <property type="protein sequence ID" value="KAL3700035.1"/>
    <property type="molecule type" value="Genomic_DNA"/>
</dbReference>
<gene>
    <name evidence="2" type="ORF">R1sor_018057</name>
</gene>
<keyword evidence="3" id="KW-1185">Reference proteome</keyword>
<name>A0ABD3I8L6_9MARC</name>
<comment type="caution">
    <text evidence="2">The sequence shown here is derived from an EMBL/GenBank/DDBJ whole genome shotgun (WGS) entry which is preliminary data.</text>
</comment>
<feature type="compositionally biased region" description="Polar residues" evidence="1">
    <location>
        <begin position="145"/>
        <end position="165"/>
    </location>
</feature>
<dbReference type="AlphaFoldDB" id="A0ABD3I8L6"/>
<sequence>MQNTESCPLLFHAEVHQLESRAGEKKRNSARRLSMLTKNGEDLGWAKHACQLDSTEETLGETTTAEMAEDHISSLPTSEVNIWGVPANTVRYQTMSQPVPRTNPATSHINGSPQAQANSTPNVSTTSRAQTLPSLRDIMAEQDQQRATLQTQATNLTKRTASEPTRSYAKATAPGTTNTAHPPKPTLTNEEIRKRVAGILETIPKPMERATPSKIMKYKLSDTAAEEFGKKTLDLENR</sequence>
<feature type="region of interest" description="Disordered" evidence="1">
    <location>
        <begin position="144"/>
        <end position="186"/>
    </location>
</feature>